<accession>A0A1E3Q669</accession>
<evidence type="ECO:0000313" key="3">
    <source>
        <dbReference type="EMBL" id="ODQ72642.1"/>
    </source>
</evidence>
<sequence>MVKKKGRDSNSKKALKAEKAFKAQTKSAAKAKKKASKLGDEDTDDINIDDILEEYAREQANFLAVKITQTARPTKRLNATLIPSPAHHGRKELFLFGGEAVNATGLAEFYNDLFVYSVETNVWRKVTSPNTPLPRSGHAMCVHPTTGVILLFGGEFSSPKQNTFYHYGDTWLLDGTTREWTKLDVKKGPSARSGHRMTYWKNYILLHGGFRDLSQSTTYLGDLWAFDVTTYKWQQIEFPTSAMKPEPRSGHSFLPTEDGAVIWGGYSKVKNSQKKIVGKVHVDSWTLKLSSDLKTPRWERRRKSGWAPSPRVGCSMMFHKGRGILFGGVYDTEETEETLDSVFYNDVYAYQISANKWFPLTLRPPRKKPVQQEKTSAKTKTNDLEANLSRLLGETENEDARDVKLDDDLDSESSDEEGVTKVDHPVTLSLPHPRFNSATAVLQDSLYIYGGVWEQGDRELTLDSMYAIDLGKLEGVRVIWEDFAEDLAKAEQGEETDDDMDDEDEDEEDEDMDEEEEESKEDAPEEMQVDEADELADVAVGLDIAPDPRPYLPHPRPFESLRVFYSRTGNEFMEWAISNNKDGSKRAKELKRDAFELCEERWWERWEEVRAQEDQLEELGGIGEIVEREAKTGKSRR</sequence>
<dbReference type="PANTHER" id="PTHR46063:SF1">
    <property type="entry name" value="KELCH DOMAIN-CONTAINING PROTEIN 4"/>
    <property type="match status" value="1"/>
</dbReference>
<dbReference type="Pfam" id="PF13422">
    <property type="entry name" value="DUF4110"/>
    <property type="match status" value="1"/>
</dbReference>
<dbReference type="SUPFAM" id="SSF117281">
    <property type="entry name" value="Kelch motif"/>
    <property type="match status" value="1"/>
</dbReference>
<name>A0A1E3Q669_LIPST</name>
<dbReference type="STRING" id="675824.A0A1E3Q669"/>
<dbReference type="InterPro" id="IPR015915">
    <property type="entry name" value="Kelch-typ_b-propeller"/>
</dbReference>
<dbReference type="InterPro" id="IPR025183">
    <property type="entry name" value="DUF4110"/>
</dbReference>
<protein>
    <recommendedName>
        <fullName evidence="2">DUF4110 domain-containing protein</fullName>
    </recommendedName>
</protein>
<evidence type="ECO:0000256" key="1">
    <source>
        <dbReference type="SAM" id="MobiDB-lite"/>
    </source>
</evidence>
<dbReference type="Proteomes" id="UP000094385">
    <property type="component" value="Unassembled WGS sequence"/>
</dbReference>
<dbReference type="Gene3D" id="2.120.10.80">
    <property type="entry name" value="Kelch-type beta propeller"/>
    <property type="match status" value="2"/>
</dbReference>
<feature type="compositionally biased region" description="Basic and acidic residues" evidence="1">
    <location>
        <begin position="7"/>
        <end position="21"/>
    </location>
</feature>
<feature type="domain" description="DUF4110" evidence="2">
    <location>
        <begin position="547"/>
        <end position="633"/>
    </location>
</feature>
<feature type="region of interest" description="Disordered" evidence="1">
    <location>
        <begin position="363"/>
        <end position="420"/>
    </location>
</feature>
<feature type="compositionally biased region" description="Acidic residues" evidence="1">
    <location>
        <begin position="493"/>
        <end position="529"/>
    </location>
</feature>
<reference evidence="3 4" key="1">
    <citation type="journal article" date="2016" name="Proc. Natl. Acad. Sci. U.S.A.">
        <title>Comparative genomics of biotechnologically important yeasts.</title>
        <authorList>
            <person name="Riley R."/>
            <person name="Haridas S."/>
            <person name="Wolfe K.H."/>
            <person name="Lopes M.R."/>
            <person name="Hittinger C.T."/>
            <person name="Goeker M."/>
            <person name="Salamov A.A."/>
            <person name="Wisecaver J.H."/>
            <person name="Long T.M."/>
            <person name="Calvey C.H."/>
            <person name="Aerts A.L."/>
            <person name="Barry K.W."/>
            <person name="Choi C."/>
            <person name="Clum A."/>
            <person name="Coughlan A.Y."/>
            <person name="Deshpande S."/>
            <person name="Douglass A.P."/>
            <person name="Hanson S.J."/>
            <person name="Klenk H.-P."/>
            <person name="LaButti K.M."/>
            <person name="Lapidus A."/>
            <person name="Lindquist E.A."/>
            <person name="Lipzen A.M."/>
            <person name="Meier-Kolthoff J.P."/>
            <person name="Ohm R.A."/>
            <person name="Otillar R.P."/>
            <person name="Pangilinan J.L."/>
            <person name="Peng Y."/>
            <person name="Rokas A."/>
            <person name="Rosa C.A."/>
            <person name="Scheuner C."/>
            <person name="Sibirny A.A."/>
            <person name="Slot J.C."/>
            <person name="Stielow J.B."/>
            <person name="Sun H."/>
            <person name="Kurtzman C.P."/>
            <person name="Blackwell M."/>
            <person name="Grigoriev I.V."/>
            <person name="Jeffries T.W."/>
        </authorList>
    </citation>
    <scope>NUCLEOTIDE SEQUENCE [LARGE SCALE GENOMIC DNA]</scope>
    <source>
        <strain evidence="3 4">NRRL Y-11557</strain>
    </source>
</reference>
<feature type="region of interest" description="Disordered" evidence="1">
    <location>
        <begin position="488"/>
        <end position="529"/>
    </location>
</feature>
<proteinExistence type="predicted"/>
<dbReference type="InterPro" id="IPR052588">
    <property type="entry name" value="Kelch_domain_protein"/>
</dbReference>
<dbReference type="Pfam" id="PF24681">
    <property type="entry name" value="Kelch_KLHDC2_KLHL20_DRC7"/>
    <property type="match status" value="1"/>
</dbReference>
<feature type="compositionally biased region" description="Acidic residues" evidence="1">
    <location>
        <begin position="407"/>
        <end position="417"/>
    </location>
</feature>
<dbReference type="EMBL" id="KV454295">
    <property type="protein sequence ID" value="ODQ72642.1"/>
    <property type="molecule type" value="Genomic_DNA"/>
</dbReference>
<keyword evidence="4" id="KW-1185">Reference proteome</keyword>
<organism evidence="3 4">
    <name type="scientific">Lipomyces starkeyi NRRL Y-11557</name>
    <dbReference type="NCBI Taxonomy" id="675824"/>
    <lineage>
        <taxon>Eukaryota</taxon>
        <taxon>Fungi</taxon>
        <taxon>Dikarya</taxon>
        <taxon>Ascomycota</taxon>
        <taxon>Saccharomycotina</taxon>
        <taxon>Lipomycetes</taxon>
        <taxon>Lipomycetales</taxon>
        <taxon>Lipomycetaceae</taxon>
        <taxon>Lipomyces</taxon>
    </lineage>
</organism>
<feature type="region of interest" description="Disordered" evidence="1">
    <location>
        <begin position="1"/>
        <end position="27"/>
    </location>
</feature>
<dbReference type="PANTHER" id="PTHR46063">
    <property type="entry name" value="KELCH DOMAIN-CONTAINING PROTEIN"/>
    <property type="match status" value="1"/>
</dbReference>
<dbReference type="OrthoDB" id="4447at2759"/>
<evidence type="ECO:0000313" key="4">
    <source>
        <dbReference type="Proteomes" id="UP000094385"/>
    </source>
</evidence>
<gene>
    <name evidence="3" type="ORF">LIPSTDRAFT_302765</name>
</gene>
<evidence type="ECO:0000259" key="2">
    <source>
        <dbReference type="Pfam" id="PF13422"/>
    </source>
</evidence>
<dbReference type="AlphaFoldDB" id="A0A1E3Q669"/>